<dbReference type="EMBL" id="CAXLJM020000001">
    <property type="protein sequence ID" value="CAL8068332.1"/>
    <property type="molecule type" value="Genomic_DNA"/>
</dbReference>
<accession>A0ABP1PI10</accession>
<keyword evidence="2 6" id="KW-0812">Transmembrane</keyword>
<feature type="transmembrane region" description="Helical" evidence="6">
    <location>
        <begin position="501"/>
        <end position="521"/>
    </location>
</feature>
<feature type="transmembrane region" description="Helical" evidence="6">
    <location>
        <begin position="195"/>
        <end position="214"/>
    </location>
</feature>
<sequence>MANTGEEEADGKLSQILRKGSKTRNKKDGPEGDVASPDFEEILELVGSQGLFQKRLLYGILCPISILSPFLAYGSVFLWDIPQHWCHLPNGEEGNGSGMGFEEWGNYSISYGEDGIPNECEMLEFNEKSFENRTTSCKFGWDYDKTDYSSTIPSQYDWVCEREHYATDCFTYYGFGAAVGTAVFGTFADKYGRKLTFFLGCFLDLLFNISSLFLAHEFTVYKILMILRGFATGAQINVYYLLSAEVSGTEYRAWIYAITWMVWVGGNCLLPFVAMVCRDWFIFGWVCAIPGIIVFGFYPFVYESPRWLVSKGEEEKAVKILVEIAKQNGKNEEGLIETKRKVEGMVMQLGIKLKNEKETNRKKNSKKDGIWTLFTNRRLASNFWMLAIALSMNYLLYDVLTLNSTKMAGNRFLNYFYLGLIELPGGWVGGKLVDLTGRRWTQVGFFFVCALFCLLCSVFVMYPDWNWVVVLGAVGVKFAVTVTGLVGSIQATEIFPTPLRSTGTGLATTVASVAGVLGPYMVYTGTFHPSLPYGILFICSMLGVVAASFLPETFQQNLLETVEEADEFSKQHPFWSYLPNYRSKKEGNVHCDNLRESKL</sequence>
<feature type="transmembrane region" description="Helical" evidence="6">
    <location>
        <begin position="442"/>
        <end position="462"/>
    </location>
</feature>
<evidence type="ECO:0000256" key="6">
    <source>
        <dbReference type="SAM" id="Phobius"/>
    </source>
</evidence>
<feature type="transmembrane region" description="Helical" evidence="6">
    <location>
        <begin position="56"/>
        <end position="79"/>
    </location>
</feature>
<feature type="transmembrane region" description="Helical" evidence="6">
    <location>
        <begin position="280"/>
        <end position="301"/>
    </location>
</feature>
<feature type="transmembrane region" description="Helical" evidence="6">
    <location>
        <begin position="170"/>
        <end position="188"/>
    </location>
</feature>
<feature type="region of interest" description="Disordered" evidence="5">
    <location>
        <begin position="1"/>
        <end position="35"/>
    </location>
</feature>
<feature type="transmembrane region" description="Helical" evidence="6">
    <location>
        <begin position="383"/>
        <end position="400"/>
    </location>
</feature>
<feature type="domain" description="Major facilitator superfamily (MFS) profile" evidence="7">
    <location>
        <begin position="130"/>
        <end position="555"/>
    </location>
</feature>
<dbReference type="SUPFAM" id="SSF103473">
    <property type="entry name" value="MFS general substrate transporter"/>
    <property type="match status" value="1"/>
</dbReference>
<proteinExistence type="predicted"/>
<keyword evidence="4 6" id="KW-0472">Membrane</keyword>
<dbReference type="PROSITE" id="PS50850">
    <property type="entry name" value="MFS"/>
    <property type="match status" value="1"/>
</dbReference>
<keyword evidence="9" id="KW-1185">Reference proteome</keyword>
<reference evidence="8 9" key="1">
    <citation type="submission" date="2024-08" db="EMBL/GenBank/DDBJ databases">
        <authorList>
            <person name="Cucini C."/>
            <person name="Frati F."/>
        </authorList>
    </citation>
    <scope>NUCLEOTIDE SEQUENCE [LARGE SCALE GENOMIC DNA]</scope>
</reference>
<evidence type="ECO:0000256" key="2">
    <source>
        <dbReference type="ARBA" id="ARBA00022692"/>
    </source>
</evidence>
<dbReference type="Pfam" id="PF00083">
    <property type="entry name" value="Sugar_tr"/>
    <property type="match status" value="1"/>
</dbReference>
<feature type="transmembrane region" description="Helical" evidence="6">
    <location>
        <begin position="254"/>
        <end position="274"/>
    </location>
</feature>
<feature type="transmembrane region" description="Helical" evidence="6">
    <location>
        <begin position="412"/>
        <end position="430"/>
    </location>
</feature>
<evidence type="ECO:0000256" key="3">
    <source>
        <dbReference type="ARBA" id="ARBA00022989"/>
    </source>
</evidence>
<comment type="subcellular location">
    <subcellularLocation>
        <location evidence="1">Membrane</location>
        <topology evidence="1">Multi-pass membrane protein</topology>
    </subcellularLocation>
</comment>
<evidence type="ECO:0000256" key="4">
    <source>
        <dbReference type="ARBA" id="ARBA00023136"/>
    </source>
</evidence>
<protein>
    <recommendedName>
        <fullName evidence="7">Major facilitator superfamily (MFS) profile domain-containing protein</fullName>
    </recommendedName>
</protein>
<gene>
    <name evidence="8" type="ORF">ODALV1_LOCUS219</name>
</gene>
<dbReference type="Proteomes" id="UP001642540">
    <property type="component" value="Unassembled WGS sequence"/>
</dbReference>
<dbReference type="Gene3D" id="1.20.1250.20">
    <property type="entry name" value="MFS general substrate transporter like domains"/>
    <property type="match status" value="1"/>
</dbReference>
<organism evidence="8 9">
    <name type="scientific">Orchesella dallaii</name>
    <dbReference type="NCBI Taxonomy" id="48710"/>
    <lineage>
        <taxon>Eukaryota</taxon>
        <taxon>Metazoa</taxon>
        <taxon>Ecdysozoa</taxon>
        <taxon>Arthropoda</taxon>
        <taxon>Hexapoda</taxon>
        <taxon>Collembola</taxon>
        <taxon>Entomobryomorpha</taxon>
        <taxon>Entomobryoidea</taxon>
        <taxon>Orchesellidae</taxon>
        <taxon>Orchesellinae</taxon>
        <taxon>Orchesella</taxon>
    </lineage>
</organism>
<evidence type="ECO:0000256" key="5">
    <source>
        <dbReference type="SAM" id="MobiDB-lite"/>
    </source>
</evidence>
<comment type="caution">
    <text evidence="8">The sequence shown here is derived from an EMBL/GenBank/DDBJ whole genome shotgun (WGS) entry which is preliminary data.</text>
</comment>
<feature type="transmembrane region" description="Helical" evidence="6">
    <location>
        <begin position="468"/>
        <end position="489"/>
    </location>
</feature>
<evidence type="ECO:0000259" key="7">
    <source>
        <dbReference type="PROSITE" id="PS50850"/>
    </source>
</evidence>
<dbReference type="InterPro" id="IPR036259">
    <property type="entry name" value="MFS_trans_sf"/>
</dbReference>
<feature type="transmembrane region" description="Helical" evidence="6">
    <location>
        <begin position="220"/>
        <end position="242"/>
    </location>
</feature>
<evidence type="ECO:0000313" key="9">
    <source>
        <dbReference type="Proteomes" id="UP001642540"/>
    </source>
</evidence>
<evidence type="ECO:0000313" key="8">
    <source>
        <dbReference type="EMBL" id="CAL8068332.1"/>
    </source>
</evidence>
<evidence type="ECO:0000256" key="1">
    <source>
        <dbReference type="ARBA" id="ARBA00004141"/>
    </source>
</evidence>
<keyword evidence="3 6" id="KW-1133">Transmembrane helix</keyword>
<dbReference type="PANTHER" id="PTHR24064">
    <property type="entry name" value="SOLUTE CARRIER FAMILY 22 MEMBER"/>
    <property type="match status" value="1"/>
</dbReference>
<dbReference type="InterPro" id="IPR020846">
    <property type="entry name" value="MFS_dom"/>
</dbReference>
<name>A0ABP1PI10_9HEXA</name>
<feature type="transmembrane region" description="Helical" evidence="6">
    <location>
        <begin position="533"/>
        <end position="550"/>
    </location>
</feature>
<dbReference type="InterPro" id="IPR005828">
    <property type="entry name" value="MFS_sugar_transport-like"/>
</dbReference>